<protein>
    <submittedName>
        <fullName evidence="1">Uncharacterized protein</fullName>
    </submittedName>
</protein>
<organism evidence="1 2">
    <name type="scientific">Stentor coeruleus</name>
    <dbReference type="NCBI Taxonomy" id="5963"/>
    <lineage>
        <taxon>Eukaryota</taxon>
        <taxon>Sar</taxon>
        <taxon>Alveolata</taxon>
        <taxon>Ciliophora</taxon>
        <taxon>Postciliodesmatophora</taxon>
        <taxon>Heterotrichea</taxon>
        <taxon>Heterotrichida</taxon>
        <taxon>Stentoridae</taxon>
        <taxon>Stentor</taxon>
    </lineage>
</organism>
<evidence type="ECO:0000313" key="2">
    <source>
        <dbReference type="Proteomes" id="UP000187209"/>
    </source>
</evidence>
<dbReference type="AlphaFoldDB" id="A0A1R2CU53"/>
<dbReference type="EMBL" id="MPUH01000060">
    <property type="protein sequence ID" value="OMJ92511.1"/>
    <property type="molecule type" value="Genomic_DNA"/>
</dbReference>
<proteinExistence type="predicted"/>
<sequence length="118" mass="13453">MVELSNFASKRISFSQTEVNIKESRSEWINTLLDEKEEIQRESIIGTNKIEKSILKTLDVNLIKVGCAFENHDSDISSPLDTYLLSKKKRSYKAGVSIEDMQILKKIAPESDTENDFP</sequence>
<keyword evidence="2" id="KW-1185">Reference proteome</keyword>
<evidence type="ECO:0000313" key="1">
    <source>
        <dbReference type="EMBL" id="OMJ92511.1"/>
    </source>
</evidence>
<accession>A0A1R2CU53</accession>
<name>A0A1R2CU53_9CILI</name>
<reference evidence="1 2" key="1">
    <citation type="submission" date="2016-11" db="EMBL/GenBank/DDBJ databases">
        <title>The macronuclear genome of Stentor coeruleus: a giant cell with tiny introns.</title>
        <authorList>
            <person name="Slabodnick M."/>
            <person name="Ruby J.G."/>
            <person name="Reiff S.B."/>
            <person name="Swart E.C."/>
            <person name="Gosai S."/>
            <person name="Prabakaran S."/>
            <person name="Witkowska E."/>
            <person name="Larue G.E."/>
            <person name="Fisher S."/>
            <person name="Freeman R.M."/>
            <person name="Gunawardena J."/>
            <person name="Chu W."/>
            <person name="Stover N.A."/>
            <person name="Gregory B.D."/>
            <person name="Nowacki M."/>
            <person name="Derisi J."/>
            <person name="Roy S.W."/>
            <person name="Marshall W.F."/>
            <person name="Sood P."/>
        </authorList>
    </citation>
    <scope>NUCLEOTIDE SEQUENCE [LARGE SCALE GENOMIC DNA]</scope>
    <source>
        <strain evidence="1">WM001</strain>
    </source>
</reference>
<comment type="caution">
    <text evidence="1">The sequence shown here is derived from an EMBL/GenBank/DDBJ whole genome shotgun (WGS) entry which is preliminary data.</text>
</comment>
<gene>
    <name evidence="1" type="ORF">SteCoe_4752</name>
</gene>
<dbReference type="Proteomes" id="UP000187209">
    <property type="component" value="Unassembled WGS sequence"/>
</dbReference>